<protein>
    <recommendedName>
        <fullName evidence="5">Neuron navigator 2</fullName>
    </recommendedName>
</protein>
<dbReference type="AlphaFoldDB" id="A0A7M7T018"/>
<dbReference type="InterPro" id="IPR039041">
    <property type="entry name" value="Nav/unc-53"/>
</dbReference>
<proteinExistence type="predicted"/>
<dbReference type="RefSeq" id="XP_030843940.1">
    <property type="nucleotide sequence ID" value="XM_030988080.1"/>
</dbReference>
<evidence type="ECO:0000256" key="2">
    <source>
        <dbReference type="SAM" id="MobiDB-lite"/>
    </source>
</evidence>
<feature type="coiled-coil region" evidence="1">
    <location>
        <begin position="590"/>
        <end position="617"/>
    </location>
</feature>
<accession>A0A7M7T018</accession>
<dbReference type="OrthoDB" id="10368317at2759"/>
<evidence type="ECO:0000313" key="4">
    <source>
        <dbReference type="Proteomes" id="UP000007110"/>
    </source>
</evidence>
<sequence length="675" mass="72220">MEESNGKGRQGKARTVTEGGGEKEGGGARGGNRSGEPPRGQAQGASSGAHPPQGGPPSWQRSLDRLQVKHRQQFGRDPNFLMRVSPGGRIGTVTGNPGAERKDPRNDPRNGQGIVQRGNGAEAHRTGNAQFGFGYRRQPVQHAPGQRTPGSNGSRIGGNGQQRPTNIRTGSLPRSGKASLEGSLSASESLSSERQRSPRSSESHYMRTSDKSPRGEGTGGRSSKVTSPGKLDGSGIQSPGEGLRYGSLKRSQIKTHGQIARHIMQELKSGSSSGQIDAKSKSQALKNLFGRGTRDSGIEDTIITNPHAQFCKDNTVLDMSNRHGTMSDSEHSMSYITSPQSMRRRSQNASLNDSLLKTSPFSDSPPRYSGYVSDGYASINIGGISSLHTAGINSPYLRSNNNRANATSMKQSDSMESIESNTSSAMSISSHAASERYGPTQPHPSASVMRSNSTRSAFSEKSHRTNQGLTEKDLEDMAWLRAGNFGLLSGEKSGQISPTGSTVSQPPIGYFPAASSAISSTTSMVRSNSMSANAFTQPFTNRGRNGSVSLDERQRAALSMSGLSNDGAEELNGSSLSLVSTSSSLYSTAEDRAAVEIRRLKRELEREQGRVGNLSSQLNNNVSQIQCFPSFYPISCSMCLPFDQSHHIDTFSVCNLYFLSELCVGVCGRMCCFLI</sequence>
<feature type="compositionally biased region" description="Polar residues" evidence="2">
    <location>
        <begin position="406"/>
        <end position="415"/>
    </location>
</feature>
<dbReference type="PANTHER" id="PTHR12784">
    <property type="entry name" value="STEERIN"/>
    <property type="match status" value="1"/>
</dbReference>
<feature type="region of interest" description="Disordered" evidence="2">
    <location>
        <begin position="1"/>
        <end position="244"/>
    </location>
</feature>
<feature type="compositionally biased region" description="Low complexity" evidence="2">
    <location>
        <begin position="179"/>
        <end position="190"/>
    </location>
</feature>
<feature type="compositionally biased region" description="Low complexity" evidence="2">
    <location>
        <begin position="417"/>
        <end position="432"/>
    </location>
</feature>
<dbReference type="KEGG" id="spu:115924988"/>
<evidence type="ECO:0000256" key="1">
    <source>
        <dbReference type="SAM" id="Coils"/>
    </source>
</evidence>
<feature type="compositionally biased region" description="Polar residues" evidence="2">
    <location>
        <begin position="448"/>
        <end position="457"/>
    </location>
</feature>
<feature type="region of interest" description="Disordered" evidence="2">
    <location>
        <begin position="406"/>
        <end position="468"/>
    </location>
</feature>
<dbReference type="GO" id="GO:0022008">
    <property type="term" value="P:neurogenesis"/>
    <property type="evidence" value="ECO:0007669"/>
    <property type="project" value="InterPro"/>
</dbReference>
<evidence type="ECO:0000313" key="3">
    <source>
        <dbReference type="EnsemblMetazoa" id="XP_030843940"/>
    </source>
</evidence>
<reference evidence="4" key="1">
    <citation type="submission" date="2015-02" db="EMBL/GenBank/DDBJ databases">
        <title>Genome sequencing for Strongylocentrotus purpuratus.</title>
        <authorList>
            <person name="Murali S."/>
            <person name="Liu Y."/>
            <person name="Vee V."/>
            <person name="English A."/>
            <person name="Wang M."/>
            <person name="Skinner E."/>
            <person name="Han Y."/>
            <person name="Muzny D.M."/>
            <person name="Worley K.C."/>
            <person name="Gibbs R.A."/>
        </authorList>
    </citation>
    <scope>NUCLEOTIDE SEQUENCE</scope>
</reference>
<dbReference type="OMA" id="QIARHIM"/>
<dbReference type="InParanoid" id="A0A7M7T018"/>
<evidence type="ECO:0008006" key="5">
    <source>
        <dbReference type="Google" id="ProtNLM"/>
    </source>
</evidence>
<dbReference type="Proteomes" id="UP000007110">
    <property type="component" value="Unassembled WGS sequence"/>
</dbReference>
<feature type="compositionally biased region" description="Basic and acidic residues" evidence="2">
    <location>
        <begin position="99"/>
        <end position="108"/>
    </location>
</feature>
<name>A0A7M7T018_STRPU</name>
<dbReference type="GeneID" id="115924988"/>
<keyword evidence="4" id="KW-1185">Reference proteome</keyword>
<dbReference type="PANTHER" id="PTHR12784:SF28">
    <property type="entry name" value="PROTEIN SICKIE"/>
    <property type="match status" value="1"/>
</dbReference>
<keyword evidence="1" id="KW-0175">Coiled coil</keyword>
<reference evidence="3" key="2">
    <citation type="submission" date="2021-01" db="UniProtKB">
        <authorList>
            <consortium name="EnsemblMetazoa"/>
        </authorList>
    </citation>
    <scope>IDENTIFICATION</scope>
</reference>
<organism evidence="3 4">
    <name type="scientific">Strongylocentrotus purpuratus</name>
    <name type="common">Purple sea urchin</name>
    <dbReference type="NCBI Taxonomy" id="7668"/>
    <lineage>
        <taxon>Eukaryota</taxon>
        <taxon>Metazoa</taxon>
        <taxon>Echinodermata</taxon>
        <taxon>Eleutherozoa</taxon>
        <taxon>Echinozoa</taxon>
        <taxon>Echinoidea</taxon>
        <taxon>Euechinoidea</taxon>
        <taxon>Echinacea</taxon>
        <taxon>Camarodonta</taxon>
        <taxon>Echinidea</taxon>
        <taxon>Strongylocentrotidae</taxon>
        <taxon>Strongylocentrotus</taxon>
    </lineage>
</organism>
<dbReference type="EnsemblMetazoa" id="XM_030988080">
    <property type="protein sequence ID" value="XP_030843940"/>
    <property type="gene ID" value="LOC115924988"/>
</dbReference>
<feature type="compositionally biased region" description="Basic and acidic residues" evidence="2">
    <location>
        <begin position="191"/>
        <end position="214"/>
    </location>
</feature>